<organism evidence="1 2">
    <name type="scientific">Pristionchus mayeri</name>
    <dbReference type="NCBI Taxonomy" id="1317129"/>
    <lineage>
        <taxon>Eukaryota</taxon>
        <taxon>Metazoa</taxon>
        <taxon>Ecdysozoa</taxon>
        <taxon>Nematoda</taxon>
        <taxon>Chromadorea</taxon>
        <taxon>Rhabditida</taxon>
        <taxon>Rhabditina</taxon>
        <taxon>Diplogasteromorpha</taxon>
        <taxon>Diplogasteroidea</taxon>
        <taxon>Neodiplogasteridae</taxon>
        <taxon>Pristionchus</taxon>
    </lineage>
</organism>
<accession>A0AAN4ZG21</accession>
<dbReference type="EMBL" id="BTRK01000002">
    <property type="protein sequence ID" value="GMR39279.1"/>
    <property type="molecule type" value="Genomic_DNA"/>
</dbReference>
<keyword evidence="2" id="KW-1185">Reference proteome</keyword>
<proteinExistence type="predicted"/>
<name>A0AAN4ZG21_9BILA</name>
<comment type="caution">
    <text evidence="1">The sequence shown here is derived from an EMBL/GenBank/DDBJ whole genome shotgun (WGS) entry which is preliminary data.</text>
</comment>
<sequence>FDSDLLEVLQSSLISIHQAEHILHHQSIRTQSSDCLRETLSLCDCVFNNDHSLTGRYRTFDELLRPVCLHLLPDDEQRLECELREDLCIRQRCVGHADDAHVRLLILDGLDALLHQLAQQLHQIGVSERLSQVDVDGRVLATLQSEITELEHAVLDHQPECISQTGSRGFDEADR</sequence>
<protein>
    <submittedName>
        <fullName evidence="1">Uncharacterized protein</fullName>
    </submittedName>
</protein>
<evidence type="ECO:0000313" key="1">
    <source>
        <dbReference type="EMBL" id="GMR39279.1"/>
    </source>
</evidence>
<gene>
    <name evidence="1" type="ORF">PMAYCL1PPCAC_09474</name>
</gene>
<dbReference type="AlphaFoldDB" id="A0AAN4ZG21"/>
<dbReference type="Proteomes" id="UP001328107">
    <property type="component" value="Unassembled WGS sequence"/>
</dbReference>
<feature type="non-terminal residue" evidence="1">
    <location>
        <position position="1"/>
    </location>
</feature>
<evidence type="ECO:0000313" key="2">
    <source>
        <dbReference type="Proteomes" id="UP001328107"/>
    </source>
</evidence>
<feature type="non-terminal residue" evidence="1">
    <location>
        <position position="175"/>
    </location>
</feature>
<reference evidence="2" key="1">
    <citation type="submission" date="2022-10" db="EMBL/GenBank/DDBJ databases">
        <title>Genome assembly of Pristionchus species.</title>
        <authorList>
            <person name="Yoshida K."/>
            <person name="Sommer R.J."/>
        </authorList>
    </citation>
    <scope>NUCLEOTIDE SEQUENCE [LARGE SCALE GENOMIC DNA]</scope>
    <source>
        <strain evidence="2">RS5460</strain>
    </source>
</reference>